<feature type="compositionally biased region" description="Basic and acidic residues" evidence="1">
    <location>
        <begin position="691"/>
        <end position="701"/>
    </location>
</feature>
<dbReference type="GeneID" id="28965057"/>
<protein>
    <submittedName>
        <fullName evidence="2">Uncharacterized protein</fullName>
    </submittedName>
</protein>
<reference evidence="3" key="3">
    <citation type="submission" date="2024-02" db="EMBL/GenBank/DDBJ databases">
        <title>Comparative genomics of Cryptococcus and Kwoniella reveals pathogenesis evolution and contrasting modes of karyotype evolution via chromosome fusion or intercentromeric recombination.</title>
        <authorList>
            <person name="Coelho M.A."/>
            <person name="David-Palma M."/>
            <person name="Shea T."/>
            <person name="Bowers K."/>
            <person name="McGinley-Smith S."/>
            <person name="Mohammad A.W."/>
            <person name="Gnirke A."/>
            <person name="Yurkov A.M."/>
            <person name="Nowrousian M."/>
            <person name="Sun S."/>
            <person name="Cuomo C.A."/>
            <person name="Heitman J."/>
        </authorList>
    </citation>
    <scope>NUCLEOTIDE SEQUENCE</scope>
    <source>
        <strain evidence="3">CBS 10117</strain>
    </source>
</reference>
<feature type="compositionally biased region" description="Basic and acidic residues" evidence="1">
    <location>
        <begin position="730"/>
        <end position="743"/>
    </location>
</feature>
<dbReference type="VEuPathDB" id="FungiDB:I303_01358"/>
<dbReference type="EMBL" id="KI894027">
    <property type="protein sequence ID" value="OBR89530.1"/>
    <property type="molecule type" value="Genomic_DNA"/>
</dbReference>
<feature type="region of interest" description="Disordered" evidence="1">
    <location>
        <begin position="644"/>
        <end position="701"/>
    </location>
</feature>
<dbReference type="Proteomes" id="UP000078595">
    <property type="component" value="Chromosome 1"/>
</dbReference>
<feature type="compositionally biased region" description="Basic and acidic residues" evidence="1">
    <location>
        <begin position="126"/>
        <end position="144"/>
    </location>
</feature>
<organism evidence="2">
    <name type="scientific">Kwoniella dejecticola CBS 10117</name>
    <dbReference type="NCBI Taxonomy" id="1296121"/>
    <lineage>
        <taxon>Eukaryota</taxon>
        <taxon>Fungi</taxon>
        <taxon>Dikarya</taxon>
        <taxon>Basidiomycota</taxon>
        <taxon>Agaricomycotina</taxon>
        <taxon>Tremellomycetes</taxon>
        <taxon>Tremellales</taxon>
        <taxon>Cryptococcaceae</taxon>
        <taxon>Kwoniella</taxon>
    </lineage>
</organism>
<keyword evidence="4" id="KW-1185">Reference proteome</keyword>
<feature type="region of interest" description="Disordered" evidence="1">
    <location>
        <begin position="1"/>
        <end position="87"/>
    </location>
</feature>
<dbReference type="KEGG" id="kdj:28965057"/>
<feature type="compositionally biased region" description="Basic and acidic residues" evidence="1">
    <location>
        <begin position="470"/>
        <end position="506"/>
    </location>
</feature>
<feature type="compositionally biased region" description="Polar residues" evidence="1">
    <location>
        <begin position="35"/>
        <end position="44"/>
    </location>
</feature>
<feature type="compositionally biased region" description="Basic and acidic residues" evidence="1">
    <location>
        <begin position="535"/>
        <end position="548"/>
    </location>
</feature>
<feature type="region of interest" description="Disordered" evidence="1">
    <location>
        <begin position="722"/>
        <end position="743"/>
    </location>
</feature>
<feature type="compositionally biased region" description="Basic and acidic residues" evidence="1">
    <location>
        <begin position="560"/>
        <end position="578"/>
    </location>
</feature>
<feature type="region of interest" description="Disordered" evidence="1">
    <location>
        <begin position="173"/>
        <end position="215"/>
    </location>
</feature>
<dbReference type="RefSeq" id="XP_018267372.1">
    <property type="nucleotide sequence ID" value="XM_018404718.1"/>
</dbReference>
<sequence length="743" mass="82390">MFAPPGVDSSSSGEDSTPPPSPGVQRVKPKFSFKSLFSPTTDPGTSRYRSRSRGVGARAKPPSDVINPVEAAKAHNASPTDPVSPKKQVRIFAGELERGQKAKGLTNNLGENIRDSLTFPQNTPRGQDRGGEEHQVRAFPDSEARGNANGISEEVLLMLRKLMAEQKEAEQAESFAREAEKAEIEREKAAREEMVRKETEQAREAEEYERHRGRIEQRELEQHLESLGESVSTSPIAIRRPMQSSASKGVHIYSSEEDTRKSTDIIDKIRSGASLTKKRSLKSLKSMRRGGSRKIEIDVPSVPVPPIPRDTSIDDGYVMISRTPIADKFARPLPNLIEQGPRTAPPHMTRLHDVDPCLPQVAQGYYHQSPAGPPTAVQFPPSPWYDYNRSPHFPPETAPPIAAHHGYHPGYPTSTMQEGGWCHPPGLPLHPYYPACGVTSQPHGPPVSAPIPIVYASDRSPALSPTQIKRAPDKSSTKHPEPASLDTRDFNDKPRTKAKPHLKDGPGKVIQRQTAQTFDSYHGELGQTSTKGKTKALEGPDSKGDRVTHPANRPNDPELQETRVSEVRQNGKIEKPENSETTLEGDAHRKVRASQEQLEKTIKQFEAKYAEALKVYQTPGLDETSRSQAKERLRSIEAKLKEATRSLQKCQEGTKGKDTDADHKYERPKPQRVEDPPEACDSEAAPTGKVELSDVRDSDASMDAIREDIKRYQSRLAQLRKAYSVEGISDEQKNGHQDEDQER</sequence>
<reference evidence="3" key="2">
    <citation type="submission" date="2013-07" db="EMBL/GenBank/DDBJ databases">
        <authorList>
            <consortium name="The Broad Institute Genome Sequencing Platform"/>
            <person name="Cuomo C."/>
            <person name="Litvintseva A."/>
            <person name="Chen Y."/>
            <person name="Heitman J."/>
            <person name="Sun S."/>
            <person name="Springer D."/>
            <person name="Dromer F."/>
            <person name="Young S.K."/>
            <person name="Zeng Q."/>
            <person name="Gargeya S."/>
            <person name="Fitzgerald M."/>
            <person name="Abouelleil A."/>
            <person name="Alvarado L."/>
            <person name="Berlin A.M."/>
            <person name="Chapman S.B."/>
            <person name="Dewar J."/>
            <person name="Goldberg J."/>
            <person name="Griggs A."/>
            <person name="Gujja S."/>
            <person name="Hansen M."/>
            <person name="Howarth C."/>
            <person name="Imamovic A."/>
            <person name="Larimer J."/>
            <person name="McCowan C."/>
            <person name="Murphy C."/>
            <person name="Pearson M."/>
            <person name="Priest M."/>
            <person name="Roberts A."/>
            <person name="Saif S."/>
            <person name="Shea T."/>
            <person name="Sykes S."/>
            <person name="Wortman J."/>
            <person name="Nusbaum C."/>
            <person name="Birren B."/>
        </authorList>
    </citation>
    <scope>NUCLEOTIDE SEQUENCE</scope>
    <source>
        <strain evidence="3">CBS 10117</strain>
    </source>
</reference>
<evidence type="ECO:0000313" key="2">
    <source>
        <dbReference type="EMBL" id="OBR89530.1"/>
    </source>
</evidence>
<feature type="compositionally biased region" description="Basic and acidic residues" evidence="1">
    <location>
        <begin position="652"/>
        <end position="675"/>
    </location>
</feature>
<evidence type="ECO:0000313" key="3">
    <source>
        <dbReference type="EMBL" id="WWC58805.1"/>
    </source>
</evidence>
<feature type="region of interest" description="Disordered" evidence="1">
    <location>
        <begin position="459"/>
        <end position="595"/>
    </location>
</feature>
<accession>A0A1A6AHH8</accession>
<dbReference type="EMBL" id="CP144530">
    <property type="protein sequence ID" value="WWC58805.1"/>
    <property type="molecule type" value="Genomic_DNA"/>
</dbReference>
<dbReference type="AlphaFoldDB" id="A0A1A6AHH8"/>
<reference evidence="2" key="1">
    <citation type="submission" date="2013-07" db="EMBL/GenBank/DDBJ databases">
        <title>The Genome Sequence of Cryptococcus dejecticola CBS10117.</title>
        <authorList>
            <consortium name="The Broad Institute Genome Sequencing Platform"/>
            <person name="Cuomo C."/>
            <person name="Litvintseva A."/>
            <person name="Chen Y."/>
            <person name="Heitman J."/>
            <person name="Sun S."/>
            <person name="Springer D."/>
            <person name="Dromer F."/>
            <person name="Young S.K."/>
            <person name="Zeng Q."/>
            <person name="Gargeya S."/>
            <person name="Fitzgerald M."/>
            <person name="Abouelleil A."/>
            <person name="Alvarado L."/>
            <person name="Berlin A.M."/>
            <person name="Chapman S.B."/>
            <person name="Dewar J."/>
            <person name="Goldberg J."/>
            <person name="Griggs A."/>
            <person name="Gujja S."/>
            <person name="Hansen M."/>
            <person name="Howarth C."/>
            <person name="Imamovic A."/>
            <person name="Larimer J."/>
            <person name="McCowan C."/>
            <person name="Murphy C."/>
            <person name="Pearson M."/>
            <person name="Priest M."/>
            <person name="Roberts A."/>
            <person name="Saif S."/>
            <person name="Shea T."/>
            <person name="Sykes S."/>
            <person name="Wortman J."/>
            <person name="Nusbaum C."/>
            <person name="Birren B."/>
        </authorList>
    </citation>
    <scope>NUCLEOTIDE SEQUENCE [LARGE SCALE GENOMIC DNA]</scope>
    <source>
        <strain evidence="2">CBS 10117</strain>
    </source>
</reference>
<name>A0A1A6AHH8_9TREE</name>
<evidence type="ECO:0000256" key="1">
    <source>
        <dbReference type="SAM" id="MobiDB-lite"/>
    </source>
</evidence>
<evidence type="ECO:0000313" key="4">
    <source>
        <dbReference type="Proteomes" id="UP000078595"/>
    </source>
</evidence>
<dbReference type="OrthoDB" id="2597039at2759"/>
<proteinExistence type="predicted"/>
<feature type="region of interest" description="Disordered" evidence="1">
    <location>
        <begin position="102"/>
        <end position="147"/>
    </location>
</feature>
<gene>
    <name evidence="2" type="ORF">I303_01358</name>
    <name evidence="3" type="ORF">I303_101349</name>
</gene>